<feature type="compositionally biased region" description="Polar residues" evidence="1">
    <location>
        <begin position="258"/>
        <end position="273"/>
    </location>
</feature>
<feature type="compositionally biased region" description="Basic and acidic residues" evidence="1">
    <location>
        <begin position="159"/>
        <end position="185"/>
    </location>
</feature>
<sequence length="953" mass="102909">MKTEVSQSSAQAGTAKPRTRNRKPELTRLSIPPTRPSVEKEAESPLSPITPSSPSVPHTDGNDGSESLAKDGRLTLAPEAEAGPGPTTLAIRASSSLLFSSVEPQPPTAVTHVVEGLTSKTRTRTRPEKDAGETSGRIRPYPARVTRATKGDGGVQGEGEVKGLGKEKLEGKGKGKGKGKEEAEKVVTSTESETIAKTRRAGTRLGPTRTRMKVIKTTGTDGSWDGKEMVAERETEKDSRRAVSSEEMNKDVEITGESDGNTSRVVSGDSQQVRRSTRTRRKSAKLRLADEEENEAGAELERVGAGRGKGMNEGAKEREREKRTRKKSSEGQGRGSEEKLGMESNSGSNPAIFIPNKIPRSRSPSHPQTTGSPSLLSPPSRPSPLLKSSSSSSESSSSTSVPGRAASFQFPVHSQALRLDMSLEKIAGMGSGPGLERAERVETPESSTLTSVGSLAVPQHQQQMAIAPDTVKNVIVVDVPSSTASSPLISPSLSPILSGVGQKVEDEEDEAHHSAPDPMFPPLSPTTDEVISPLRTLSPSLSVPASRSVSPTQSDKGDADQEHTPIPPDPLFQVPSASHTETGIEQSFPWSSSSVYNAQVPGLANRASSPTPSTIAPSSPYLSPAEFPSDRILFNDDGEEIGPAYLPLPVNSANYCILVNKLSPFSPLFGHFQHQHMPEDHADQDPSSNASHQSHPQSQSPLSLPLSQRFYIYRPHPKPPCTSPPLFNPCDIAREDLSPYPPHKWLTSFDPKFASMDRERGGGMCEHQHGGYMECDLDTEAFGGGQGKVKFSIGSEDRGENGPEPHSMTTRGKVGGRSWGAGQVSGRNMTWAWQKMYMDFRLKKSSMRALGPVEIEGTEGVVDMELDDEVETETERPDQHNETVEPVSAGESEEDTKNVVVHSQHEGTSRQRRKTRKEEMEDENPLRKKMAFGPKSNTSSYLTEWFESGVEGL</sequence>
<feature type="region of interest" description="Disordered" evidence="1">
    <location>
        <begin position="677"/>
        <end position="702"/>
    </location>
</feature>
<proteinExistence type="predicted"/>
<evidence type="ECO:0000313" key="2">
    <source>
        <dbReference type="EMBL" id="THU90037.1"/>
    </source>
</evidence>
<feature type="region of interest" description="Disordered" evidence="1">
    <location>
        <begin position="499"/>
        <end position="584"/>
    </location>
</feature>
<feature type="compositionally biased region" description="Polar residues" evidence="1">
    <location>
        <begin position="525"/>
        <end position="554"/>
    </location>
</feature>
<feature type="compositionally biased region" description="Low complexity" evidence="1">
    <location>
        <begin position="44"/>
        <end position="57"/>
    </location>
</feature>
<gene>
    <name evidence="2" type="ORF">K435DRAFT_275732</name>
</gene>
<feature type="region of interest" description="Disordered" evidence="1">
    <location>
        <begin position="867"/>
        <end position="941"/>
    </location>
</feature>
<keyword evidence="3" id="KW-1185">Reference proteome</keyword>
<reference evidence="2 3" key="1">
    <citation type="journal article" date="2019" name="Nat. Ecol. Evol.">
        <title>Megaphylogeny resolves global patterns of mushroom evolution.</title>
        <authorList>
            <person name="Varga T."/>
            <person name="Krizsan K."/>
            <person name="Foldi C."/>
            <person name="Dima B."/>
            <person name="Sanchez-Garcia M."/>
            <person name="Sanchez-Ramirez S."/>
            <person name="Szollosi G.J."/>
            <person name="Szarkandi J.G."/>
            <person name="Papp V."/>
            <person name="Albert L."/>
            <person name="Andreopoulos W."/>
            <person name="Angelini C."/>
            <person name="Antonin V."/>
            <person name="Barry K.W."/>
            <person name="Bougher N.L."/>
            <person name="Buchanan P."/>
            <person name="Buyck B."/>
            <person name="Bense V."/>
            <person name="Catcheside P."/>
            <person name="Chovatia M."/>
            <person name="Cooper J."/>
            <person name="Damon W."/>
            <person name="Desjardin D."/>
            <person name="Finy P."/>
            <person name="Geml J."/>
            <person name="Haridas S."/>
            <person name="Hughes K."/>
            <person name="Justo A."/>
            <person name="Karasinski D."/>
            <person name="Kautmanova I."/>
            <person name="Kiss B."/>
            <person name="Kocsube S."/>
            <person name="Kotiranta H."/>
            <person name="LaButti K.M."/>
            <person name="Lechner B.E."/>
            <person name="Liimatainen K."/>
            <person name="Lipzen A."/>
            <person name="Lukacs Z."/>
            <person name="Mihaltcheva S."/>
            <person name="Morgado L.N."/>
            <person name="Niskanen T."/>
            <person name="Noordeloos M.E."/>
            <person name="Ohm R.A."/>
            <person name="Ortiz-Santana B."/>
            <person name="Ovrebo C."/>
            <person name="Racz N."/>
            <person name="Riley R."/>
            <person name="Savchenko A."/>
            <person name="Shiryaev A."/>
            <person name="Soop K."/>
            <person name="Spirin V."/>
            <person name="Szebenyi C."/>
            <person name="Tomsovsky M."/>
            <person name="Tulloss R.E."/>
            <person name="Uehling J."/>
            <person name="Grigoriev I.V."/>
            <person name="Vagvolgyi C."/>
            <person name="Papp T."/>
            <person name="Martin F.M."/>
            <person name="Miettinen O."/>
            <person name="Hibbett D.S."/>
            <person name="Nagy L.G."/>
        </authorList>
    </citation>
    <scope>NUCLEOTIDE SEQUENCE [LARGE SCALE GENOMIC DNA]</scope>
    <source>
        <strain evidence="2 3">CBS 962.96</strain>
    </source>
</reference>
<feature type="compositionally biased region" description="Low complexity" evidence="1">
    <location>
        <begin position="372"/>
        <end position="400"/>
    </location>
</feature>
<evidence type="ECO:0000256" key="1">
    <source>
        <dbReference type="SAM" id="MobiDB-lite"/>
    </source>
</evidence>
<feature type="compositionally biased region" description="Polar residues" evidence="1">
    <location>
        <begin position="1"/>
        <end position="12"/>
    </location>
</feature>
<feature type="compositionally biased region" description="Low complexity" evidence="1">
    <location>
        <begin position="686"/>
        <end position="702"/>
    </location>
</feature>
<feature type="region of interest" description="Disordered" evidence="1">
    <location>
        <begin position="1"/>
        <end position="89"/>
    </location>
</feature>
<protein>
    <submittedName>
        <fullName evidence="2">Uncharacterized protein</fullName>
    </submittedName>
</protein>
<feature type="compositionally biased region" description="Basic and acidic residues" evidence="1">
    <location>
        <begin position="873"/>
        <end position="883"/>
    </location>
</feature>
<feature type="compositionally biased region" description="Polar residues" evidence="1">
    <location>
        <begin position="575"/>
        <end position="584"/>
    </location>
</feature>
<dbReference type="Proteomes" id="UP000297245">
    <property type="component" value="Unassembled WGS sequence"/>
</dbReference>
<accession>A0A4S8LLG5</accession>
<feature type="region of interest" description="Disordered" evidence="1">
    <location>
        <begin position="795"/>
        <end position="821"/>
    </location>
</feature>
<name>A0A4S8LLG5_DENBC</name>
<organism evidence="2 3">
    <name type="scientific">Dendrothele bispora (strain CBS 962.96)</name>
    <dbReference type="NCBI Taxonomy" id="1314807"/>
    <lineage>
        <taxon>Eukaryota</taxon>
        <taxon>Fungi</taxon>
        <taxon>Dikarya</taxon>
        <taxon>Basidiomycota</taxon>
        <taxon>Agaricomycotina</taxon>
        <taxon>Agaricomycetes</taxon>
        <taxon>Agaricomycetidae</taxon>
        <taxon>Agaricales</taxon>
        <taxon>Agaricales incertae sedis</taxon>
        <taxon>Dendrothele</taxon>
    </lineage>
</organism>
<evidence type="ECO:0000313" key="3">
    <source>
        <dbReference type="Proteomes" id="UP000297245"/>
    </source>
</evidence>
<feature type="compositionally biased region" description="Basic and acidic residues" evidence="1">
    <location>
        <begin position="224"/>
        <end position="253"/>
    </location>
</feature>
<feature type="compositionally biased region" description="Basic residues" evidence="1">
    <location>
        <begin position="275"/>
        <end position="285"/>
    </location>
</feature>
<feature type="region of interest" description="Disordered" evidence="1">
    <location>
        <begin position="102"/>
        <end position="404"/>
    </location>
</feature>
<feature type="compositionally biased region" description="Polar residues" evidence="1">
    <location>
        <begin position="362"/>
        <end position="371"/>
    </location>
</feature>
<dbReference type="EMBL" id="ML179347">
    <property type="protein sequence ID" value="THU90037.1"/>
    <property type="molecule type" value="Genomic_DNA"/>
</dbReference>
<dbReference type="AlphaFoldDB" id="A0A4S8LLG5"/>